<keyword evidence="1" id="KW-0472">Membrane</keyword>
<evidence type="ECO:0000313" key="3">
    <source>
        <dbReference type="Proteomes" id="UP000295620"/>
    </source>
</evidence>
<organism evidence="2 3">
    <name type="scientific">Pedobacter metabolipauper</name>
    <dbReference type="NCBI Taxonomy" id="425513"/>
    <lineage>
        <taxon>Bacteria</taxon>
        <taxon>Pseudomonadati</taxon>
        <taxon>Bacteroidota</taxon>
        <taxon>Sphingobacteriia</taxon>
        <taxon>Sphingobacteriales</taxon>
        <taxon>Sphingobacteriaceae</taxon>
        <taxon>Pedobacter</taxon>
    </lineage>
</organism>
<feature type="transmembrane region" description="Helical" evidence="1">
    <location>
        <begin position="128"/>
        <end position="144"/>
    </location>
</feature>
<keyword evidence="3" id="KW-1185">Reference proteome</keyword>
<feature type="transmembrane region" description="Helical" evidence="1">
    <location>
        <begin position="72"/>
        <end position="91"/>
    </location>
</feature>
<name>A0A4R6SVV4_9SPHI</name>
<dbReference type="AlphaFoldDB" id="A0A4R6SVV4"/>
<dbReference type="EMBL" id="SNYC01000004">
    <property type="protein sequence ID" value="TDQ09203.1"/>
    <property type="molecule type" value="Genomic_DNA"/>
</dbReference>
<evidence type="ECO:0000256" key="1">
    <source>
        <dbReference type="SAM" id="Phobius"/>
    </source>
</evidence>
<gene>
    <name evidence="2" type="ORF">ATK78_1357</name>
</gene>
<sequence>MIDPIKNFYSSAVVRFRPEELFFGLSAISSVIIDYGSVAPPVVVICLLAFYYLFFGWFMFSTSNENHIGFSIISGAVYFVCLLSMTVIIAGGDSSNGFFYALPIALLIFLYWYLILRDGWRIYRSNHYVRILIILFLNLYVFVFK</sequence>
<evidence type="ECO:0000313" key="2">
    <source>
        <dbReference type="EMBL" id="TDQ09203.1"/>
    </source>
</evidence>
<comment type="caution">
    <text evidence="2">The sequence shown here is derived from an EMBL/GenBank/DDBJ whole genome shotgun (WGS) entry which is preliminary data.</text>
</comment>
<accession>A0A4R6SVV4</accession>
<proteinExistence type="predicted"/>
<feature type="transmembrane region" description="Helical" evidence="1">
    <location>
        <begin position="97"/>
        <end position="116"/>
    </location>
</feature>
<dbReference type="Proteomes" id="UP000295620">
    <property type="component" value="Unassembled WGS sequence"/>
</dbReference>
<keyword evidence="1" id="KW-1133">Transmembrane helix</keyword>
<protein>
    <submittedName>
        <fullName evidence="2">Uncharacterized protein</fullName>
    </submittedName>
</protein>
<feature type="transmembrane region" description="Helical" evidence="1">
    <location>
        <begin position="42"/>
        <end position="60"/>
    </location>
</feature>
<keyword evidence="1" id="KW-0812">Transmembrane</keyword>
<reference evidence="2 3" key="1">
    <citation type="submission" date="2019-03" db="EMBL/GenBank/DDBJ databases">
        <title>Genomic Encyclopedia of Archaeal and Bacterial Type Strains, Phase II (KMG-II): from individual species to whole genera.</title>
        <authorList>
            <person name="Goeker M."/>
        </authorList>
    </citation>
    <scope>NUCLEOTIDE SEQUENCE [LARGE SCALE GENOMIC DNA]</scope>
    <source>
        <strain evidence="2 3">DSM 19035</strain>
    </source>
</reference>